<dbReference type="GO" id="GO:0004315">
    <property type="term" value="F:3-oxoacyl-[acyl-carrier-protein] synthase activity"/>
    <property type="evidence" value="ECO:0007669"/>
    <property type="project" value="InterPro"/>
</dbReference>
<dbReference type="EMBL" id="FNJB01000001">
    <property type="protein sequence ID" value="SDN91928.1"/>
    <property type="molecule type" value="Genomic_DNA"/>
</dbReference>
<dbReference type="SMART" id="SM00823">
    <property type="entry name" value="PKS_PP"/>
    <property type="match status" value="1"/>
</dbReference>
<dbReference type="InterPro" id="IPR014030">
    <property type="entry name" value="Ketoacyl_synth_N"/>
</dbReference>
<evidence type="ECO:0000313" key="7">
    <source>
        <dbReference type="Proteomes" id="UP000199651"/>
    </source>
</evidence>
<dbReference type="GO" id="GO:0006633">
    <property type="term" value="P:fatty acid biosynthetic process"/>
    <property type="evidence" value="ECO:0007669"/>
    <property type="project" value="InterPro"/>
</dbReference>
<dbReference type="PANTHER" id="PTHR43775">
    <property type="entry name" value="FATTY ACID SYNTHASE"/>
    <property type="match status" value="1"/>
</dbReference>
<dbReference type="PROSITE" id="PS50075">
    <property type="entry name" value="CARRIER"/>
    <property type="match status" value="1"/>
</dbReference>
<keyword evidence="7" id="KW-1185">Reference proteome</keyword>
<dbReference type="SMART" id="SM00825">
    <property type="entry name" value="PKS_KS"/>
    <property type="match status" value="1"/>
</dbReference>
<dbReference type="InterPro" id="IPR036736">
    <property type="entry name" value="ACP-like_sf"/>
</dbReference>
<dbReference type="InterPro" id="IPR016039">
    <property type="entry name" value="Thiolase-like"/>
</dbReference>
<dbReference type="Pfam" id="PF00550">
    <property type="entry name" value="PP-binding"/>
    <property type="match status" value="1"/>
</dbReference>
<feature type="domain" description="Ketosynthase family 3 (KS3)" evidence="5">
    <location>
        <begin position="2"/>
        <end position="427"/>
    </location>
</feature>
<organism evidence="6 7">
    <name type="scientific">Actinokineospora alba</name>
    <dbReference type="NCBI Taxonomy" id="504798"/>
    <lineage>
        <taxon>Bacteria</taxon>
        <taxon>Bacillati</taxon>
        <taxon>Actinomycetota</taxon>
        <taxon>Actinomycetes</taxon>
        <taxon>Pseudonocardiales</taxon>
        <taxon>Pseudonocardiaceae</taxon>
        <taxon>Actinokineospora</taxon>
    </lineage>
</organism>
<dbReference type="InterPro" id="IPR016036">
    <property type="entry name" value="Malonyl_transacylase_ACP-bd"/>
</dbReference>
<dbReference type="OrthoDB" id="9778690at2"/>
<dbReference type="STRING" id="504798.SAMN05421871_103566"/>
<accession>A0A1H0FB65</accession>
<keyword evidence="3 6" id="KW-0808">Transferase</keyword>
<dbReference type="PROSITE" id="PS52004">
    <property type="entry name" value="KS3_2"/>
    <property type="match status" value="1"/>
</dbReference>
<evidence type="ECO:0000256" key="3">
    <source>
        <dbReference type="ARBA" id="ARBA00022679"/>
    </source>
</evidence>
<keyword evidence="2" id="KW-0597">Phosphoprotein</keyword>
<keyword evidence="1" id="KW-0596">Phosphopantetheine</keyword>
<dbReference type="GO" id="GO:0071770">
    <property type="term" value="P:DIM/DIP cell wall layer assembly"/>
    <property type="evidence" value="ECO:0007669"/>
    <property type="project" value="TreeGrafter"/>
</dbReference>
<dbReference type="GO" id="GO:0005737">
    <property type="term" value="C:cytoplasm"/>
    <property type="evidence" value="ECO:0007669"/>
    <property type="project" value="TreeGrafter"/>
</dbReference>
<name>A0A1H0FB65_9PSEU</name>
<dbReference type="InterPro" id="IPR050091">
    <property type="entry name" value="PKS_NRPS_Biosynth_Enz"/>
</dbReference>
<dbReference type="Gene3D" id="3.40.366.10">
    <property type="entry name" value="Malonyl-Coenzyme A Acyl Carrier Protein, domain 2"/>
    <property type="match status" value="1"/>
</dbReference>
<dbReference type="InterPro" id="IPR020841">
    <property type="entry name" value="PKS_Beta-ketoAc_synthase_dom"/>
</dbReference>
<dbReference type="InterPro" id="IPR001227">
    <property type="entry name" value="Ac_transferase_dom_sf"/>
</dbReference>
<dbReference type="Pfam" id="PF00698">
    <property type="entry name" value="Acyl_transf_1"/>
    <property type="match status" value="1"/>
</dbReference>
<dbReference type="InterPro" id="IPR014043">
    <property type="entry name" value="Acyl_transferase_dom"/>
</dbReference>
<dbReference type="SUPFAM" id="SSF47336">
    <property type="entry name" value="ACP-like"/>
    <property type="match status" value="1"/>
</dbReference>
<dbReference type="InterPro" id="IPR018201">
    <property type="entry name" value="Ketoacyl_synth_AS"/>
</dbReference>
<evidence type="ECO:0000256" key="2">
    <source>
        <dbReference type="ARBA" id="ARBA00022553"/>
    </source>
</evidence>
<dbReference type="SUPFAM" id="SSF53901">
    <property type="entry name" value="Thiolase-like"/>
    <property type="match status" value="1"/>
</dbReference>
<dbReference type="InterPro" id="IPR016035">
    <property type="entry name" value="Acyl_Trfase/lysoPLipase"/>
</dbReference>
<dbReference type="InterPro" id="IPR020806">
    <property type="entry name" value="PKS_PP-bd"/>
</dbReference>
<dbReference type="SMART" id="SM00827">
    <property type="entry name" value="PKS_AT"/>
    <property type="match status" value="1"/>
</dbReference>
<dbReference type="PANTHER" id="PTHR43775:SF37">
    <property type="entry name" value="SI:DKEY-61P9.11"/>
    <property type="match status" value="1"/>
</dbReference>
<dbReference type="GO" id="GO:0004312">
    <property type="term" value="F:fatty acid synthase activity"/>
    <property type="evidence" value="ECO:0007669"/>
    <property type="project" value="TreeGrafter"/>
</dbReference>
<dbReference type="GO" id="GO:0031177">
    <property type="term" value="F:phosphopantetheine binding"/>
    <property type="evidence" value="ECO:0007669"/>
    <property type="project" value="InterPro"/>
</dbReference>
<dbReference type="SUPFAM" id="SSF52151">
    <property type="entry name" value="FabD/lysophospholipase-like"/>
    <property type="match status" value="1"/>
</dbReference>
<sequence>MTHDIAIIGMAGRFPGAATVAEYWSNIVSGRVTITDLTRGELLAAGVPETQLDDPAYVAARGTITDPDLFDADFFGITPKEAAIMDPQHRLLLQTAWEALESGNLTTENPFGRVGVFAGAGFNYYLLNQVLARPEVVDTHGLLSVVLGNEKDHLAAKVAYRLNLGGPAITVQTACSTSLVAVHLACQSLRAGDSDIALAGGACVAVPQQAGYLYETKGITSPDGSCRPFDADAEGTVPGNGVAMVALKRAEDAYRDGDTVYAVIKGSAINNDGGAKVGYTAPGITGQIDVLTRAYQDAGVDPATVGYLEAHGTATEMGDAIELSALREVFTRGSRPCSLGSVKANIGHLDAAAGVAGLIKAALALRHGQIPPLAALKQARPELLDGSTPFTVDPVGRAWEPAEGHPRRAGVSSFGLGGTNAHVVLEEHVPAAKPAAEAAPAEAVLTLSARTPEALREAADRLAAHLRERPDLDPHDVAMTLQSHRRHFAHRLAVPAIDVPTALARLGRAGGREQLRRPKIVFLLPGQGAESPGMARGAYERYPSFAADIDRGAEQLRDLIGVDLRDVLLRDDPDGLIHRTDITQPALVLHEYALGRLLLSWGIRPSALIGHSVGEFAAAALAGELDLDDALRLVAARGQLMQDAPEGGMVVVMAGEAEVWARLADLPDLDVAAVNAPEVTVVAGPVPALDALRSRLDAAGVAHRTMPARRAFHSRMMADAAADLGREAATVAHRPRTCEVISSVDGATLPRGQARDSAYWQGQLRSPVRFRDAVLAAADLANVVFVEVGPGTALSGMTRQIPEAGGKAVVSLQPRRTAREGGCDVLAGAGTLWSLGVAMDWEATRTGRTHSRVTLPTYPFARTRHWLDVEPAPVTAVVEAAEEADSVLDKIIAQWRSLLGSADVTADTSFFEVGGESLLFIRMVSQTQRKFGVTVSVAELSAAPTPRALAAQIAEGLEG</sequence>
<dbReference type="Gene3D" id="3.30.70.3290">
    <property type="match status" value="1"/>
</dbReference>
<dbReference type="InterPro" id="IPR009081">
    <property type="entry name" value="PP-bd_ACP"/>
</dbReference>
<evidence type="ECO:0000259" key="4">
    <source>
        <dbReference type="PROSITE" id="PS50075"/>
    </source>
</evidence>
<proteinExistence type="predicted"/>
<feature type="domain" description="Carrier" evidence="4">
    <location>
        <begin position="882"/>
        <end position="957"/>
    </location>
</feature>
<dbReference type="GO" id="GO:0005886">
    <property type="term" value="C:plasma membrane"/>
    <property type="evidence" value="ECO:0007669"/>
    <property type="project" value="TreeGrafter"/>
</dbReference>
<dbReference type="SUPFAM" id="SSF55048">
    <property type="entry name" value="Probable ACP-binding domain of malonyl-CoA ACP transacylase"/>
    <property type="match status" value="1"/>
</dbReference>
<evidence type="ECO:0000256" key="1">
    <source>
        <dbReference type="ARBA" id="ARBA00022450"/>
    </source>
</evidence>
<dbReference type="Proteomes" id="UP000199651">
    <property type="component" value="Unassembled WGS sequence"/>
</dbReference>
<gene>
    <name evidence="6" type="ORF">SAMN05192558_101304</name>
</gene>
<dbReference type="Gene3D" id="3.40.47.10">
    <property type="match status" value="1"/>
</dbReference>
<evidence type="ECO:0000313" key="6">
    <source>
        <dbReference type="EMBL" id="SDN91928.1"/>
    </source>
</evidence>
<dbReference type="Gene3D" id="1.10.1200.10">
    <property type="entry name" value="ACP-like"/>
    <property type="match status" value="1"/>
</dbReference>
<protein>
    <submittedName>
        <fullName evidence="6">Acyl transferase domain-containing protein</fullName>
    </submittedName>
</protein>
<dbReference type="CDD" id="cd00833">
    <property type="entry name" value="PKS"/>
    <property type="match status" value="1"/>
</dbReference>
<evidence type="ECO:0000259" key="5">
    <source>
        <dbReference type="PROSITE" id="PS52004"/>
    </source>
</evidence>
<dbReference type="InterPro" id="IPR014031">
    <property type="entry name" value="Ketoacyl_synth_C"/>
</dbReference>
<reference evidence="7" key="1">
    <citation type="submission" date="2016-10" db="EMBL/GenBank/DDBJ databases">
        <authorList>
            <person name="Varghese N."/>
            <person name="Submissions S."/>
        </authorList>
    </citation>
    <scope>NUCLEOTIDE SEQUENCE [LARGE SCALE GENOMIC DNA]</scope>
    <source>
        <strain evidence="7">IBRC-M 10655</strain>
    </source>
</reference>
<dbReference type="PROSITE" id="PS00606">
    <property type="entry name" value="KS3_1"/>
    <property type="match status" value="1"/>
</dbReference>
<dbReference type="AlphaFoldDB" id="A0A1H0FB65"/>
<dbReference type="Pfam" id="PF02801">
    <property type="entry name" value="Ketoacyl-synt_C"/>
    <property type="match status" value="1"/>
</dbReference>
<dbReference type="RefSeq" id="WP_091368772.1">
    <property type="nucleotide sequence ID" value="NZ_FNDV01000003.1"/>
</dbReference>
<dbReference type="Pfam" id="PF00109">
    <property type="entry name" value="ketoacyl-synt"/>
    <property type="match status" value="1"/>
</dbReference>
<dbReference type="Pfam" id="PF22621">
    <property type="entry name" value="CurL-like_PKS_C"/>
    <property type="match status" value="1"/>
</dbReference>